<dbReference type="Proteomes" id="UP000660265">
    <property type="component" value="Unassembled WGS sequence"/>
</dbReference>
<evidence type="ECO:0000259" key="1">
    <source>
        <dbReference type="PROSITE" id="PS50943"/>
    </source>
</evidence>
<dbReference type="Gene3D" id="1.10.260.40">
    <property type="entry name" value="lambda repressor-like DNA-binding domains"/>
    <property type="match status" value="1"/>
</dbReference>
<dbReference type="EMBL" id="BMMV01000003">
    <property type="protein sequence ID" value="GGJ81659.1"/>
    <property type="molecule type" value="Genomic_DNA"/>
</dbReference>
<gene>
    <name evidence="2" type="ORF">GCM10011583_11410</name>
</gene>
<dbReference type="InterPro" id="IPR001387">
    <property type="entry name" value="Cro/C1-type_HTH"/>
</dbReference>
<dbReference type="SUPFAM" id="SSF47413">
    <property type="entry name" value="lambda repressor-like DNA-binding domains"/>
    <property type="match status" value="1"/>
</dbReference>
<evidence type="ECO:0000313" key="2">
    <source>
        <dbReference type="EMBL" id="GGJ81659.1"/>
    </source>
</evidence>
<keyword evidence="3" id="KW-1185">Reference proteome</keyword>
<name>A0ABQ2DZP9_9ACTN</name>
<organism evidence="2 3">
    <name type="scientific">Streptomyces camponoticapitis</name>
    <dbReference type="NCBI Taxonomy" id="1616125"/>
    <lineage>
        <taxon>Bacteria</taxon>
        <taxon>Bacillati</taxon>
        <taxon>Actinomycetota</taxon>
        <taxon>Actinomycetes</taxon>
        <taxon>Kitasatosporales</taxon>
        <taxon>Streptomycetaceae</taxon>
        <taxon>Streptomyces</taxon>
    </lineage>
</organism>
<reference evidence="3" key="1">
    <citation type="journal article" date="2019" name="Int. J. Syst. Evol. Microbiol.">
        <title>The Global Catalogue of Microorganisms (GCM) 10K type strain sequencing project: providing services to taxonomists for standard genome sequencing and annotation.</title>
        <authorList>
            <consortium name="The Broad Institute Genomics Platform"/>
            <consortium name="The Broad Institute Genome Sequencing Center for Infectious Disease"/>
            <person name="Wu L."/>
            <person name="Ma J."/>
        </authorList>
    </citation>
    <scope>NUCLEOTIDE SEQUENCE [LARGE SCALE GENOMIC DNA]</scope>
    <source>
        <strain evidence="3">CGMCC 4.7275</strain>
    </source>
</reference>
<comment type="caution">
    <text evidence="2">The sequence shown here is derived from an EMBL/GenBank/DDBJ whole genome shotgun (WGS) entry which is preliminary data.</text>
</comment>
<dbReference type="PROSITE" id="PS50943">
    <property type="entry name" value="HTH_CROC1"/>
    <property type="match status" value="1"/>
</dbReference>
<dbReference type="InterPro" id="IPR010982">
    <property type="entry name" value="Lambda_DNA-bd_dom_sf"/>
</dbReference>
<feature type="domain" description="HTH cro/C1-type" evidence="1">
    <location>
        <begin position="10"/>
        <end position="68"/>
    </location>
</feature>
<accession>A0ABQ2DZP9</accession>
<proteinExistence type="predicted"/>
<evidence type="ECO:0000313" key="3">
    <source>
        <dbReference type="Proteomes" id="UP000660265"/>
    </source>
</evidence>
<sequence>MRRLDKGVPLRAAMAAAGLDIPTLAAKTGLSKTLIGFTVGKGRSARENCSDRTAELIAKALEVEVDALFEVVNFTLTESTSTRGTRILASRSPLPDRLMDQQELARFLKKSSTWIDRQIRMNPEWPGLIYAGRARRFDPYAVVDGLRPERTSA</sequence>
<protein>
    <recommendedName>
        <fullName evidence="1">HTH cro/C1-type domain-containing protein</fullName>
    </recommendedName>
</protein>